<dbReference type="AlphaFoldDB" id="Q4A9P5"/>
<reference evidence="1 2" key="1">
    <citation type="journal article" date="2005" name="J. Bacteriol.">
        <title>Swine and poultry pathogens: the complete genome sequences of two strains of Mycoplasma hyopneumoniae and a strain of Mycoplasma synoviae.</title>
        <authorList>
            <person name="Vasconcelos A.T."/>
            <person name="Ferreira H.B."/>
            <person name="Bizarro C.V."/>
            <person name="Bonatto S.L."/>
            <person name="Carvalho M.O."/>
            <person name="Pinto P.M."/>
            <person name="Almeida D.F."/>
            <person name="Almeida L.G."/>
            <person name="Almeida R."/>
            <person name="Alves-Filho L."/>
            <person name="Assuncao E.N."/>
            <person name="Azevedo V.A."/>
            <person name="Bogo M.R."/>
            <person name="Brigido M.M."/>
            <person name="Brocchi M."/>
            <person name="Burity H.A."/>
            <person name="Camargo A.A."/>
            <person name="Camargo S.S."/>
            <person name="Carepo M.S."/>
            <person name="Carraro D.M."/>
            <person name="de Mattos Cascardo J.C."/>
            <person name="Castro L.A."/>
            <person name="Cavalcanti G."/>
            <person name="Chemale G."/>
            <person name="Collevatti R.G."/>
            <person name="Cunha C.W."/>
            <person name="Dallagiovanna B."/>
            <person name="Dambros B.P."/>
            <person name="Dellagostin O.A."/>
            <person name="Falcao C."/>
            <person name="Fantinatti-Garboggini F."/>
            <person name="Felipe M.S."/>
            <person name="Fiorentin L."/>
            <person name="Franco G.R."/>
            <person name="Freitas N.S."/>
            <person name="Frias D."/>
            <person name="Grangeiro T.B."/>
            <person name="Grisard E.C."/>
            <person name="Guimaraes C.T."/>
            <person name="Hungria M."/>
            <person name="Jardim S.N."/>
            <person name="Krieger M.A."/>
            <person name="Laurino J.P."/>
            <person name="Lima L.F."/>
            <person name="Lopes M.I."/>
            <person name="Loreto E.L."/>
            <person name="Madeira H.M."/>
            <person name="Manfio G.P."/>
            <person name="Maranhao A.Q."/>
            <person name="Martinkovics C.T."/>
            <person name="Medeiros S.R."/>
            <person name="Moreira M.A."/>
            <person name="Neiva M."/>
            <person name="Ramalho-Neto C.E."/>
            <person name="Nicolas M.F."/>
            <person name="Oliveira S.C."/>
            <person name="Paixao R.F."/>
            <person name="Pedrosa F.O."/>
            <person name="Pena S.D."/>
            <person name="Pereira M."/>
            <person name="Pereira-Ferrari L."/>
            <person name="Piffer I."/>
            <person name="Pinto L.S."/>
            <person name="Potrich D.P."/>
            <person name="Salim A.C."/>
            <person name="Santos F.R."/>
            <person name="Schmitt R."/>
            <person name="Schneider M.P."/>
            <person name="Schrank A."/>
            <person name="Schrank I.S."/>
            <person name="Schuck A.F."/>
            <person name="Seuanez H.N."/>
            <person name="Silva D.W."/>
            <person name="Silva R."/>
            <person name="Silva S.C."/>
            <person name="Soares C.M."/>
            <person name="Souza K.R."/>
            <person name="Souza R.C."/>
            <person name="Staats C.C."/>
            <person name="Steffens M.B."/>
            <person name="Teixeira S.M."/>
            <person name="Urmenyi T.P."/>
            <person name="Vainstein M.H."/>
            <person name="Zuccherato L.W."/>
            <person name="Simpson A.J."/>
            <person name="Zaha A."/>
        </authorList>
    </citation>
    <scope>NUCLEOTIDE SEQUENCE [LARGE SCALE GENOMIC DNA]</scope>
    <source>
        <strain evidence="2">J / ATCC 25934 / NCTC 10110</strain>
    </source>
</reference>
<proteinExistence type="predicted"/>
<protein>
    <submittedName>
        <fullName evidence="1">Uncharacterized protein</fullName>
    </submittedName>
</protein>
<name>Q4A9P5_MESHJ</name>
<sequence>MGNSGSKFGFFVVKSSGFLQAAATKNNGINKRIIPKSQNLKLNLPTFAFIIPPLKFRRWNYNINFLFYKKNSKFFWSTANPSFFWSLYVN</sequence>
<dbReference type="HOGENOM" id="CLU_2437647_0_0_14"/>
<dbReference type="EMBL" id="AE017243">
    <property type="protein sequence ID" value="AAZ44526.2"/>
    <property type="molecule type" value="Genomic_DNA"/>
</dbReference>
<accession>Q4A9P5</accession>
<evidence type="ECO:0000313" key="1">
    <source>
        <dbReference type="EMBL" id="AAZ44526.2"/>
    </source>
</evidence>
<dbReference type="Proteomes" id="UP000000548">
    <property type="component" value="Chromosome"/>
</dbReference>
<dbReference type="KEGG" id="mhj:MHJ_0440"/>
<evidence type="ECO:0000313" key="2">
    <source>
        <dbReference type="Proteomes" id="UP000000548"/>
    </source>
</evidence>
<gene>
    <name evidence="1" type="ordered locus">MHJ_0440</name>
</gene>
<organism evidence="1 2">
    <name type="scientific">Mesomycoplasma hyopneumoniae (strain J / ATCC 25934 / NCTC 10110)</name>
    <name type="common">Mycoplasma hyopneumoniae</name>
    <dbReference type="NCBI Taxonomy" id="262719"/>
    <lineage>
        <taxon>Bacteria</taxon>
        <taxon>Bacillati</taxon>
        <taxon>Mycoplasmatota</taxon>
        <taxon>Mycoplasmoidales</taxon>
        <taxon>Metamycoplasmataceae</taxon>
        <taxon>Mesomycoplasma</taxon>
    </lineage>
</organism>